<evidence type="ECO:0000256" key="2">
    <source>
        <dbReference type="ARBA" id="ARBA00023118"/>
    </source>
</evidence>
<dbReference type="InterPro" id="IPR024615">
    <property type="entry name" value="CRISPR-assoc_Cmr2_N"/>
</dbReference>
<sequence>MKYVGITIGPIFKTIGEAISPAGLWFGSYFFSTVTKTLCEKLVGIPNVKIFSPFYDSNSNQNPQEDGIGRYHDRILFSIDDNTVTEEKLQKIISAVKKEMAEKFGKFNSGQIENFINNYLRIDFVLLNEGTINEIIGKSGKSGNNIAIILNDALDALELMAAGKGRTDMNLFASFFAGKKGNRNIYIKESKLFTDTKPNSQLFIKHPDDSSDLKSIEDIALSRKKEENSSEEIPDGEVAPTRSEYYAVVNSDGDKVGTLLKALCRYVDISEQSERINSFSKACLDYAGEAAKLVGDYGGMTIYAGGDDLLFIAPVHSIFSLCSELDEMFKKTLKICSELDEMFKKTLKKGLEEVNLPDESINVSLSFGVAVQYVKYPLYEALERARVQLYKAKESCGKRLNGSKISGGNRLGIELVKHSGKTVQLMVENDKLEMIDNLINYRATTNDQALESVLYNLQDTEIIFKLLFEKTAQNVFDFQEYKMRFLNNFNNPNQLSYHSYLDEIAKCFYDNYLKEYHKPDTKVKVDGVCTKRNISIGEFYTKELQAILFLVKFWQGGK</sequence>
<dbReference type="Gene3D" id="3.30.70.2220">
    <property type="entry name" value="CRISPR-Cas system, Cmr2 subunit, D1 domain, cysteine cluster"/>
    <property type="match status" value="1"/>
</dbReference>
<dbReference type="InterPro" id="IPR013407">
    <property type="entry name" value="CRISPR-assoc_prot_Cmr2"/>
</dbReference>
<evidence type="ECO:0000313" key="5">
    <source>
        <dbReference type="Proteomes" id="UP000193780"/>
    </source>
</evidence>
<evidence type="ECO:0000256" key="1">
    <source>
        <dbReference type="ARBA" id="ARBA00022741"/>
    </source>
</evidence>
<dbReference type="RefSeq" id="WP_084973613.1">
    <property type="nucleotide sequence ID" value="NZ_NCUX01000029.1"/>
</dbReference>
<dbReference type="InterPro" id="IPR054767">
    <property type="entry name" value="Cas10-Cmr2_palm2"/>
</dbReference>
<dbReference type="Proteomes" id="UP000193780">
    <property type="component" value="Unassembled WGS sequence"/>
</dbReference>
<dbReference type="EMBL" id="NCUX01000029">
    <property type="protein sequence ID" value="ORO79334.1"/>
    <property type="molecule type" value="Genomic_DNA"/>
</dbReference>
<evidence type="ECO:0000313" key="4">
    <source>
        <dbReference type="EMBL" id="ORO79334.1"/>
    </source>
</evidence>
<dbReference type="GO" id="GO:0000166">
    <property type="term" value="F:nucleotide binding"/>
    <property type="evidence" value="ECO:0007669"/>
    <property type="project" value="UniProtKB-KW"/>
</dbReference>
<keyword evidence="2" id="KW-0051">Antiviral defense</keyword>
<dbReference type="Pfam" id="PF12469">
    <property type="entry name" value="Cmr2_N"/>
    <property type="match status" value="1"/>
</dbReference>
<name>A0A1X1J1S2_STROR</name>
<dbReference type="NCBIfam" id="TIGR02577">
    <property type="entry name" value="cas_TM1794_Cmr2"/>
    <property type="match status" value="1"/>
</dbReference>
<dbReference type="InterPro" id="IPR000160">
    <property type="entry name" value="GGDEF_dom"/>
</dbReference>
<dbReference type="AlphaFoldDB" id="A0A1X1J1S2"/>
<dbReference type="GO" id="GO:0051607">
    <property type="term" value="P:defense response to virus"/>
    <property type="evidence" value="ECO:0007669"/>
    <property type="project" value="UniProtKB-KW"/>
</dbReference>
<dbReference type="Gene3D" id="3.30.70.270">
    <property type="match status" value="1"/>
</dbReference>
<evidence type="ECO:0000259" key="3">
    <source>
        <dbReference type="PROSITE" id="PS50887"/>
    </source>
</evidence>
<comment type="caution">
    <text evidence="4">The sequence shown here is derived from an EMBL/GenBank/DDBJ whole genome shotgun (WGS) entry which is preliminary data.</text>
</comment>
<keyword evidence="1" id="KW-0547">Nucleotide-binding</keyword>
<dbReference type="Pfam" id="PF22335">
    <property type="entry name" value="Cas10-Cmr2_palm2"/>
    <property type="match status" value="1"/>
</dbReference>
<dbReference type="InterPro" id="IPR043128">
    <property type="entry name" value="Rev_trsase/Diguanyl_cyclase"/>
</dbReference>
<gene>
    <name evidence="4" type="ORF">B7708_02825</name>
</gene>
<reference evidence="4 5" key="1">
    <citation type="journal article" date="2016" name="Eur. J. Clin. Microbiol. Infect. Dis.">
        <title>Whole genome sequencing as a tool for phylogenetic analysis of clinical strains of Mitis group streptococci.</title>
        <authorList>
            <person name="Rasmussen L.H."/>
            <person name="Dargis R."/>
            <person name="Hojholt K."/>
            <person name="Christensen J.J."/>
            <person name="Skovgaard O."/>
            <person name="Justesen U.S."/>
            <person name="Rosenvinge F.S."/>
            <person name="Moser C."/>
            <person name="Lukjancenko O."/>
            <person name="Rasmussen S."/>
            <person name="Nielsen X.C."/>
        </authorList>
    </citation>
    <scope>NUCLEOTIDE SEQUENCE [LARGE SCALE GENOMIC DNA]</scope>
    <source>
        <strain evidence="4 5">RH_9883_08</strain>
    </source>
</reference>
<dbReference type="InterPro" id="IPR038242">
    <property type="entry name" value="Cmr2_N"/>
</dbReference>
<organism evidence="4 5">
    <name type="scientific">Streptococcus oralis subsp. dentisani</name>
    <dbReference type="NCBI Taxonomy" id="1458253"/>
    <lineage>
        <taxon>Bacteria</taxon>
        <taxon>Bacillati</taxon>
        <taxon>Bacillota</taxon>
        <taxon>Bacilli</taxon>
        <taxon>Lactobacillales</taxon>
        <taxon>Streptococcaceae</taxon>
        <taxon>Streptococcus</taxon>
    </lineage>
</organism>
<proteinExistence type="predicted"/>
<protein>
    <submittedName>
        <fullName evidence="4">Type III-B CRISPR-associated protein Cas10/Cmr2</fullName>
    </submittedName>
</protein>
<accession>A0A1X1J1S2</accession>
<feature type="domain" description="GGDEF" evidence="3">
    <location>
        <begin position="244"/>
        <end position="406"/>
    </location>
</feature>
<dbReference type="PROSITE" id="PS50887">
    <property type="entry name" value="GGDEF"/>
    <property type="match status" value="1"/>
</dbReference>